<keyword evidence="14" id="KW-0443">Lipid metabolism</keyword>
<keyword evidence="13 19" id="KW-1133">Transmembrane helix</keyword>
<gene>
    <name evidence="20" type="ORF">D5H78_05170</name>
</gene>
<comment type="pathway">
    <text evidence="3 18">Phospholipid metabolism; CDP-diacylglycerol biosynthesis; CDP-diacylglycerol from sn-glycerol 3-phosphate: step 3/3.</text>
</comment>
<evidence type="ECO:0000256" key="19">
    <source>
        <dbReference type="SAM" id="Phobius"/>
    </source>
</evidence>
<dbReference type="PANTHER" id="PTHR46382:SF1">
    <property type="entry name" value="PHOSPHATIDATE CYTIDYLYLTRANSFERASE"/>
    <property type="match status" value="1"/>
</dbReference>
<feature type="transmembrane region" description="Helical" evidence="19">
    <location>
        <begin position="123"/>
        <end position="142"/>
    </location>
</feature>
<dbReference type="InterPro" id="IPR000374">
    <property type="entry name" value="PC_trans"/>
</dbReference>
<evidence type="ECO:0000256" key="16">
    <source>
        <dbReference type="ARBA" id="ARBA00023209"/>
    </source>
</evidence>
<comment type="similarity">
    <text evidence="5 18">Belongs to the CDS family.</text>
</comment>
<evidence type="ECO:0000256" key="13">
    <source>
        <dbReference type="ARBA" id="ARBA00022989"/>
    </source>
</evidence>
<dbReference type="AlphaFoldDB" id="A0A3A3Z2I2"/>
<proteinExistence type="inferred from homology"/>
<dbReference type="Pfam" id="PF01148">
    <property type="entry name" value="CTP_transf_1"/>
    <property type="match status" value="1"/>
</dbReference>
<keyword evidence="21" id="KW-1185">Reference proteome</keyword>
<feature type="transmembrane region" description="Helical" evidence="19">
    <location>
        <begin position="42"/>
        <end position="59"/>
    </location>
</feature>
<organism evidence="20 21">
    <name type="scientific">Vallicoccus soli</name>
    <dbReference type="NCBI Taxonomy" id="2339232"/>
    <lineage>
        <taxon>Bacteria</taxon>
        <taxon>Bacillati</taxon>
        <taxon>Actinomycetota</taxon>
        <taxon>Actinomycetes</taxon>
        <taxon>Motilibacterales</taxon>
        <taxon>Vallicoccaceae</taxon>
        <taxon>Vallicoccus</taxon>
    </lineage>
</organism>
<dbReference type="EC" id="2.7.7.41" evidence="6 18"/>
<accession>A0A3A3Z2I2</accession>
<evidence type="ECO:0000256" key="1">
    <source>
        <dbReference type="ARBA" id="ARBA00001698"/>
    </source>
</evidence>
<evidence type="ECO:0000256" key="9">
    <source>
        <dbReference type="ARBA" id="ARBA00022516"/>
    </source>
</evidence>
<dbReference type="GO" id="GO:0005886">
    <property type="term" value="C:plasma membrane"/>
    <property type="evidence" value="ECO:0007669"/>
    <property type="project" value="UniProtKB-SubCell"/>
</dbReference>
<evidence type="ECO:0000256" key="10">
    <source>
        <dbReference type="ARBA" id="ARBA00022679"/>
    </source>
</evidence>
<evidence type="ECO:0000256" key="12">
    <source>
        <dbReference type="ARBA" id="ARBA00022695"/>
    </source>
</evidence>
<keyword evidence="9" id="KW-0444">Lipid biosynthesis</keyword>
<keyword evidence="8" id="KW-1003">Cell membrane</keyword>
<comment type="catalytic activity">
    <reaction evidence="1 18">
        <text>a 1,2-diacyl-sn-glycero-3-phosphate + CTP + H(+) = a CDP-1,2-diacyl-sn-glycerol + diphosphate</text>
        <dbReference type="Rhea" id="RHEA:16229"/>
        <dbReference type="ChEBI" id="CHEBI:15378"/>
        <dbReference type="ChEBI" id="CHEBI:33019"/>
        <dbReference type="ChEBI" id="CHEBI:37563"/>
        <dbReference type="ChEBI" id="CHEBI:58332"/>
        <dbReference type="ChEBI" id="CHEBI:58608"/>
        <dbReference type="EC" id="2.7.7.41"/>
    </reaction>
</comment>
<feature type="transmembrane region" description="Helical" evidence="19">
    <location>
        <begin position="193"/>
        <end position="212"/>
    </location>
</feature>
<dbReference type="PROSITE" id="PS01315">
    <property type="entry name" value="CDS"/>
    <property type="match status" value="1"/>
</dbReference>
<evidence type="ECO:0000256" key="17">
    <source>
        <dbReference type="ARBA" id="ARBA00023264"/>
    </source>
</evidence>
<keyword evidence="11 18" id="KW-0812">Transmembrane</keyword>
<keyword evidence="16" id="KW-0594">Phospholipid biosynthesis</keyword>
<keyword evidence="15 19" id="KW-0472">Membrane</keyword>
<evidence type="ECO:0000313" key="21">
    <source>
        <dbReference type="Proteomes" id="UP000265614"/>
    </source>
</evidence>
<dbReference type="GO" id="GO:0004605">
    <property type="term" value="F:phosphatidate cytidylyltransferase activity"/>
    <property type="evidence" value="ECO:0007669"/>
    <property type="project" value="UniProtKB-EC"/>
</dbReference>
<evidence type="ECO:0000256" key="14">
    <source>
        <dbReference type="ARBA" id="ARBA00023098"/>
    </source>
</evidence>
<comment type="pathway">
    <text evidence="4">Lipid metabolism.</text>
</comment>
<evidence type="ECO:0000256" key="5">
    <source>
        <dbReference type="ARBA" id="ARBA00010185"/>
    </source>
</evidence>
<dbReference type="OrthoDB" id="9799199at2"/>
<keyword evidence="12 18" id="KW-0548">Nucleotidyltransferase</keyword>
<evidence type="ECO:0000256" key="3">
    <source>
        <dbReference type="ARBA" id="ARBA00005119"/>
    </source>
</evidence>
<evidence type="ECO:0000256" key="8">
    <source>
        <dbReference type="ARBA" id="ARBA00022475"/>
    </source>
</evidence>
<evidence type="ECO:0000256" key="4">
    <source>
        <dbReference type="ARBA" id="ARBA00005189"/>
    </source>
</evidence>
<evidence type="ECO:0000256" key="18">
    <source>
        <dbReference type="RuleBase" id="RU003938"/>
    </source>
</evidence>
<comment type="subcellular location">
    <subcellularLocation>
        <location evidence="2">Cell membrane</location>
        <topology evidence="2">Multi-pass membrane protein</topology>
    </subcellularLocation>
</comment>
<evidence type="ECO:0000256" key="6">
    <source>
        <dbReference type="ARBA" id="ARBA00012487"/>
    </source>
</evidence>
<dbReference type="UniPathway" id="UPA00557">
    <property type="reaction ID" value="UER00614"/>
</dbReference>
<evidence type="ECO:0000256" key="7">
    <source>
        <dbReference type="ARBA" id="ARBA00019373"/>
    </source>
</evidence>
<dbReference type="GO" id="GO:0016024">
    <property type="term" value="P:CDP-diacylglycerol biosynthetic process"/>
    <property type="evidence" value="ECO:0007669"/>
    <property type="project" value="UniProtKB-UniPathway"/>
</dbReference>
<name>A0A3A3Z2I2_9ACTN</name>
<keyword evidence="10 18" id="KW-0808">Transferase</keyword>
<dbReference type="Proteomes" id="UP000265614">
    <property type="component" value="Unassembled WGS sequence"/>
</dbReference>
<feature type="transmembrane region" description="Helical" evidence="19">
    <location>
        <begin position="19"/>
        <end position="36"/>
    </location>
</feature>
<keyword evidence="17" id="KW-1208">Phospholipid metabolism</keyword>
<evidence type="ECO:0000256" key="2">
    <source>
        <dbReference type="ARBA" id="ARBA00004651"/>
    </source>
</evidence>
<evidence type="ECO:0000313" key="20">
    <source>
        <dbReference type="EMBL" id="RJK98480.1"/>
    </source>
</evidence>
<feature type="transmembrane region" description="Helical" evidence="19">
    <location>
        <begin position="94"/>
        <end position="111"/>
    </location>
</feature>
<protein>
    <recommendedName>
        <fullName evidence="7 18">Phosphatidate cytidylyltransferase</fullName>
        <ecNumber evidence="6 18">2.7.7.41</ecNumber>
    </recommendedName>
</protein>
<dbReference type="EMBL" id="QZEZ01000001">
    <property type="protein sequence ID" value="RJK98480.1"/>
    <property type="molecule type" value="Genomic_DNA"/>
</dbReference>
<reference evidence="20 21" key="1">
    <citation type="submission" date="2018-09" db="EMBL/GenBank/DDBJ databases">
        <title>YIM 75000 draft genome.</title>
        <authorList>
            <person name="Tang S."/>
            <person name="Feng Y."/>
        </authorList>
    </citation>
    <scope>NUCLEOTIDE SEQUENCE [LARGE SCALE GENOMIC DNA]</scope>
    <source>
        <strain evidence="20 21">YIM 75000</strain>
    </source>
</reference>
<feature type="transmembrane region" description="Helical" evidence="19">
    <location>
        <begin position="148"/>
        <end position="172"/>
    </location>
</feature>
<evidence type="ECO:0000256" key="11">
    <source>
        <dbReference type="ARBA" id="ARBA00022692"/>
    </source>
</evidence>
<evidence type="ECO:0000256" key="15">
    <source>
        <dbReference type="ARBA" id="ARBA00023136"/>
    </source>
</evidence>
<dbReference type="PANTHER" id="PTHR46382">
    <property type="entry name" value="PHOSPHATIDATE CYTIDYLYLTRANSFERASE"/>
    <property type="match status" value="1"/>
</dbReference>
<comment type="caution">
    <text evidence="20">The sequence shown here is derived from an EMBL/GenBank/DDBJ whole genome shotgun (WGS) entry which is preliminary data.</text>
</comment>
<sequence>MPVEPVPPPEKRSRAGRDLPAAVGVGVALAAAVVASLVVEPVAFVVLVGAVLAAGLWELRNALLAGGIRVPLPPVLVGGAAMLAGAWAGGAEALVVALAATVAAVLLWRLPEGARGYARDATAAVFAAVYVPFLAGFAVLMLREDDGVSRVVLFILVTVASDTGGYAAGVLLGRHPMAPTVSPKKSWEGVGGSVLAAVLVGWLAGGALVGLAPWQGALLGLLAVLTATVGDLGESMVKRDLGIKDMGSLLPGHGGFMDRLDSLLPTAPVVHLVLAAALGAG</sequence>